<dbReference type="CDD" id="cd18161">
    <property type="entry name" value="REC_hyHK_blue-like"/>
    <property type="match status" value="1"/>
</dbReference>
<dbReference type="InterPro" id="IPR001789">
    <property type="entry name" value="Sig_transdc_resp-reg_receiver"/>
</dbReference>
<evidence type="ECO:0000313" key="4">
    <source>
        <dbReference type="EMBL" id="ARQ01125.1"/>
    </source>
</evidence>
<dbReference type="Gene3D" id="1.10.287.130">
    <property type="match status" value="1"/>
</dbReference>
<dbReference type="CDD" id="cd00082">
    <property type="entry name" value="HisKA"/>
    <property type="match status" value="1"/>
</dbReference>
<dbReference type="SUPFAM" id="SSF55874">
    <property type="entry name" value="ATPase domain of HSP90 chaperone/DNA topoisomerase II/histidine kinase"/>
    <property type="match status" value="1"/>
</dbReference>
<dbReference type="EC" id="2.7.13.3" evidence="2"/>
<dbReference type="OrthoDB" id="9796100at2"/>
<dbReference type="GO" id="GO:0000155">
    <property type="term" value="F:phosphorelay sensor kinase activity"/>
    <property type="evidence" value="ECO:0007669"/>
    <property type="project" value="InterPro"/>
</dbReference>
<dbReference type="KEGG" id="psin:CAK95_20010"/>
<name>A0A1W6ZWI7_9HYPH</name>
<dbReference type="InterPro" id="IPR004358">
    <property type="entry name" value="Sig_transdc_His_kin-like_C"/>
</dbReference>
<dbReference type="SMART" id="SM00388">
    <property type="entry name" value="HisKA"/>
    <property type="match status" value="1"/>
</dbReference>
<evidence type="ECO:0000256" key="3">
    <source>
        <dbReference type="ARBA" id="ARBA00022553"/>
    </source>
</evidence>
<evidence type="ECO:0000256" key="1">
    <source>
        <dbReference type="ARBA" id="ARBA00000085"/>
    </source>
</evidence>
<dbReference type="Gene3D" id="3.30.450.20">
    <property type="entry name" value="PAS domain"/>
    <property type="match status" value="2"/>
</dbReference>
<protein>
    <recommendedName>
        <fullName evidence="2">histidine kinase</fullName>
        <ecNumber evidence="2">2.7.13.3</ecNumber>
    </recommendedName>
</protein>
<dbReference type="AlphaFoldDB" id="A0A1W6ZWI7"/>
<dbReference type="Proteomes" id="UP000194137">
    <property type="component" value="Chromosome"/>
</dbReference>
<dbReference type="CDD" id="cd16919">
    <property type="entry name" value="HATPase_CckA-like"/>
    <property type="match status" value="1"/>
</dbReference>
<dbReference type="Pfam" id="PF02518">
    <property type="entry name" value="HATPase_c"/>
    <property type="match status" value="1"/>
</dbReference>
<dbReference type="SMART" id="SM00387">
    <property type="entry name" value="HATPase_c"/>
    <property type="match status" value="1"/>
</dbReference>
<dbReference type="InterPro" id="IPR003661">
    <property type="entry name" value="HisK_dim/P_dom"/>
</dbReference>
<dbReference type="InterPro" id="IPR036097">
    <property type="entry name" value="HisK_dim/P_sf"/>
</dbReference>
<dbReference type="EMBL" id="CP021112">
    <property type="protein sequence ID" value="ARQ01125.1"/>
    <property type="molecule type" value="Genomic_DNA"/>
</dbReference>
<dbReference type="SMART" id="SM00448">
    <property type="entry name" value="REC"/>
    <property type="match status" value="1"/>
</dbReference>
<dbReference type="SUPFAM" id="SSF47384">
    <property type="entry name" value="Homodimeric domain of signal transducing histidine kinase"/>
    <property type="match status" value="1"/>
</dbReference>
<dbReference type="Pfam" id="PF00072">
    <property type="entry name" value="Response_reg"/>
    <property type="match status" value="1"/>
</dbReference>
<keyword evidence="5" id="KW-1185">Reference proteome</keyword>
<dbReference type="Pfam" id="PF00512">
    <property type="entry name" value="HisKA"/>
    <property type="match status" value="1"/>
</dbReference>
<dbReference type="SUPFAM" id="SSF52172">
    <property type="entry name" value="CheY-like"/>
    <property type="match status" value="1"/>
</dbReference>
<evidence type="ECO:0000256" key="2">
    <source>
        <dbReference type="ARBA" id="ARBA00012438"/>
    </source>
</evidence>
<dbReference type="PANTHER" id="PTHR43065">
    <property type="entry name" value="SENSOR HISTIDINE KINASE"/>
    <property type="match status" value="1"/>
</dbReference>
<dbReference type="InterPro" id="IPR036890">
    <property type="entry name" value="HATPase_C_sf"/>
</dbReference>
<dbReference type="PANTHER" id="PTHR43065:SF49">
    <property type="entry name" value="HISTIDINE KINASE"/>
    <property type="match status" value="1"/>
</dbReference>
<evidence type="ECO:0000313" key="5">
    <source>
        <dbReference type="Proteomes" id="UP000194137"/>
    </source>
</evidence>
<sequence>MNATSKTNKNAARDDLATQKELASAVRPVRFLLAASILLPIAIFALASWVSYQQHLSEAQDRVQRNLNTIYEHALKVFETFELSSRYLDELAGYQSDAEIRKSESDFSARLKSITDKLPQLRDLWVISAAGTPLASATIQPIPKLDLSDRDYFRVHRDNPNAGTYVSEVLKARAADTTFFTLSRRRSGPKNSFAGVTTVSIAPEYFVKFYAKLPPPGVFALIRDDGAILARYPDISMQLDKLAPDSAVMRSIAEQPGEGLVSGASSFDDHSRLLAYRKMPNYNIYVVSGIPGEVIIQGWLKSMASHLVFGLPATVAMIGLGLIALRRTRREAFAYTKLRQEVVRRERTELALQQSQKMEAVGRLTGGIAHDFNNLLTAILGNVDLALRRLGDGDERLKRSLNSARQASERAASLVQRLLAFSRQHPLEVRAVDVNKLVQGMSELLRRTIGETITVESVLAGGLWKTAVDPNQLENALLNLAVNARDAMPGGGRLTIETANTYLDDAYVTANASDVSSGQYILIAISDTGGGMSKEVIERAFEPFFTTKPSGSGTGLGLSMVYGFVKQSGGHIKIYSEAGEGTAIKLYLPRLMDENQVEPWVPTEPAAERKNGADDRPDQILLVEDDEEVNHFSSEVLREDGYHVISTHDAAAGLRLLDANPDIKLLFTDVVLPGGMNGRQLADEALRRRPNLRVLFTTGYTRNAIIHHGRLDADVDLLTKPFTSEALAKKVRQILDLDAKDPITRVSAIIDSIKDKPANDSDT</sequence>
<dbReference type="PROSITE" id="PS50109">
    <property type="entry name" value="HIS_KIN"/>
    <property type="match status" value="1"/>
</dbReference>
<dbReference type="Gene3D" id="3.40.50.2300">
    <property type="match status" value="1"/>
</dbReference>
<organism evidence="4 5">
    <name type="scientific">Pseudorhodoplanes sinuspersici</name>
    <dbReference type="NCBI Taxonomy" id="1235591"/>
    <lineage>
        <taxon>Bacteria</taxon>
        <taxon>Pseudomonadati</taxon>
        <taxon>Pseudomonadota</taxon>
        <taxon>Alphaproteobacteria</taxon>
        <taxon>Hyphomicrobiales</taxon>
        <taxon>Pseudorhodoplanes</taxon>
    </lineage>
</organism>
<proteinExistence type="predicted"/>
<dbReference type="PROSITE" id="PS50110">
    <property type="entry name" value="RESPONSE_REGULATORY"/>
    <property type="match status" value="1"/>
</dbReference>
<comment type="catalytic activity">
    <reaction evidence="1">
        <text>ATP + protein L-histidine = ADP + protein N-phospho-L-histidine.</text>
        <dbReference type="EC" id="2.7.13.3"/>
    </reaction>
</comment>
<dbReference type="Gene3D" id="3.30.565.10">
    <property type="entry name" value="Histidine kinase-like ATPase, C-terminal domain"/>
    <property type="match status" value="1"/>
</dbReference>
<dbReference type="PRINTS" id="PR00344">
    <property type="entry name" value="BCTRLSENSOR"/>
</dbReference>
<dbReference type="InterPro" id="IPR003594">
    <property type="entry name" value="HATPase_dom"/>
</dbReference>
<dbReference type="CDD" id="cd12914">
    <property type="entry name" value="PDC1_DGC_like"/>
    <property type="match status" value="1"/>
</dbReference>
<accession>A0A1W6ZWI7</accession>
<dbReference type="CDD" id="cd12915">
    <property type="entry name" value="PDC2_DGC_like"/>
    <property type="match status" value="1"/>
</dbReference>
<dbReference type="STRING" id="1235591.CAK95_20010"/>
<gene>
    <name evidence="4" type="ORF">CAK95_20010</name>
</gene>
<dbReference type="InterPro" id="IPR005467">
    <property type="entry name" value="His_kinase_dom"/>
</dbReference>
<reference evidence="4 5" key="1">
    <citation type="submission" date="2017-05" db="EMBL/GenBank/DDBJ databases">
        <title>Full genome sequence of Pseudorhodoplanes sinuspersici.</title>
        <authorList>
            <person name="Dastgheib S.M.M."/>
            <person name="Shavandi M."/>
            <person name="Tirandaz H."/>
        </authorList>
    </citation>
    <scope>NUCLEOTIDE SEQUENCE [LARGE SCALE GENOMIC DNA]</scope>
    <source>
        <strain evidence="4 5">RIPI110</strain>
    </source>
</reference>
<dbReference type="InterPro" id="IPR011006">
    <property type="entry name" value="CheY-like_superfamily"/>
</dbReference>
<keyword evidence="3" id="KW-0597">Phosphoprotein</keyword>